<dbReference type="Proteomes" id="UP001528673">
    <property type="component" value="Unassembled WGS sequence"/>
</dbReference>
<dbReference type="SUPFAM" id="SSF47413">
    <property type="entry name" value="lambda repressor-like DNA-binding domains"/>
    <property type="match status" value="1"/>
</dbReference>
<dbReference type="Gene3D" id="1.10.260.40">
    <property type="entry name" value="lambda repressor-like DNA-binding domains"/>
    <property type="match status" value="1"/>
</dbReference>
<dbReference type="InterPro" id="IPR059216">
    <property type="entry name" value="LeuA_carph_isopro_dom"/>
</dbReference>
<comment type="caution">
    <text evidence="2">The sequence shown here is derived from an EMBL/GenBank/DDBJ whole genome shotgun (WGS) entry which is preliminary data.</text>
</comment>
<sequence length="67" mass="7184">MNILDTAIQAEGGVSNLAKALGIRQSAVSNWRSRGIPRGWQAALEGRYGDDKKKRKPRAAVPQPVGA</sequence>
<reference evidence="2 3" key="1">
    <citation type="submission" date="2023-02" db="EMBL/GenBank/DDBJ databases">
        <title>Bacterial whole genomic sequence of Curvibacter sp. HBC61.</title>
        <authorList>
            <person name="Le V."/>
            <person name="Ko S.-R."/>
            <person name="Ahn C.-Y."/>
            <person name="Oh H.-M."/>
        </authorList>
    </citation>
    <scope>NUCLEOTIDE SEQUENCE [LARGE SCALE GENOMIC DNA]</scope>
    <source>
        <strain evidence="2 3">HBC61</strain>
    </source>
</reference>
<dbReference type="EMBL" id="JAQSIP010000002">
    <property type="protein sequence ID" value="MDD0837882.1"/>
    <property type="molecule type" value="Genomic_DNA"/>
</dbReference>
<dbReference type="NCBIfam" id="NF046037">
    <property type="entry name" value="carphisopro"/>
    <property type="match status" value="1"/>
</dbReference>
<gene>
    <name evidence="2" type="ORF">PSQ40_04790</name>
</gene>
<dbReference type="RefSeq" id="WP_273949195.1">
    <property type="nucleotide sequence ID" value="NZ_JAQSIP010000002.1"/>
</dbReference>
<protein>
    <submittedName>
        <fullName evidence="2">YdaS family helix-turn-helix protein</fullName>
    </submittedName>
</protein>
<evidence type="ECO:0000313" key="3">
    <source>
        <dbReference type="Proteomes" id="UP001528673"/>
    </source>
</evidence>
<accession>A0ABT5MV08</accession>
<evidence type="ECO:0000313" key="2">
    <source>
        <dbReference type="EMBL" id="MDD0837882.1"/>
    </source>
</evidence>
<proteinExistence type="predicted"/>
<dbReference type="InterPro" id="IPR031856">
    <property type="entry name" value="YdaS_toxin-like"/>
</dbReference>
<keyword evidence="3" id="KW-1185">Reference proteome</keyword>
<evidence type="ECO:0000256" key="1">
    <source>
        <dbReference type="SAM" id="MobiDB-lite"/>
    </source>
</evidence>
<dbReference type="Pfam" id="PF15943">
    <property type="entry name" value="YdaS_toxin"/>
    <property type="match status" value="1"/>
</dbReference>
<organism evidence="2 3">
    <name type="scientific">Curvibacter cyanobacteriorum</name>
    <dbReference type="NCBI Taxonomy" id="3026422"/>
    <lineage>
        <taxon>Bacteria</taxon>
        <taxon>Pseudomonadati</taxon>
        <taxon>Pseudomonadota</taxon>
        <taxon>Betaproteobacteria</taxon>
        <taxon>Burkholderiales</taxon>
        <taxon>Comamonadaceae</taxon>
        <taxon>Curvibacter</taxon>
    </lineage>
</organism>
<dbReference type="InterPro" id="IPR010982">
    <property type="entry name" value="Lambda_DNA-bd_dom_sf"/>
</dbReference>
<feature type="region of interest" description="Disordered" evidence="1">
    <location>
        <begin position="46"/>
        <end position="67"/>
    </location>
</feature>
<name>A0ABT5MV08_9BURK</name>